<dbReference type="AlphaFoldDB" id="A0A9W7BDM0"/>
<name>A0A9W7BDM0_9STRA</name>
<comment type="caution">
    <text evidence="1">The sequence shown here is derived from an EMBL/GenBank/DDBJ whole genome shotgun (WGS) entry which is preliminary data.</text>
</comment>
<reference evidence="2" key="1">
    <citation type="journal article" date="2023" name="Commun. Biol.">
        <title>Genome analysis of Parmales, the sister group of diatoms, reveals the evolutionary specialization of diatoms from phago-mixotrophs to photoautotrophs.</title>
        <authorList>
            <person name="Ban H."/>
            <person name="Sato S."/>
            <person name="Yoshikawa S."/>
            <person name="Yamada K."/>
            <person name="Nakamura Y."/>
            <person name="Ichinomiya M."/>
            <person name="Sato N."/>
            <person name="Blanc-Mathieu R."/>
            <person name="Endo H."/>
            <person name="Kuwata A."/>
            <person name="Ogata H."/>
        </authorList>
    </citation>
    <scope>NUCLEOTIDE SEQUENCE [LARGE SCALE GENOMIC DNA]</scope>
</reference>
<dbReference type="Proteomes" id="UP001162640">
    <property type="component" value="Unassembled WGS sequence"/>
</dbReference>
<accession>A0A9W7BDM0</accession>
<sequence>MFKFDSSFNVYLSTPGSSNHFYLNSKSRSKILDNLPHGVGFGGYISPNADSFRIFISESDFSTATGTSGGSGYCSSFAAGSILPSFPSTFPLCSAEVYRILVLGISEIDVGMEGVQKERERKGIAVNKARKVDRAQFLDDFRNGMMDSKAFAHVGQVDRGRGG</sequence>
<evidence type="ECO:0000313" key="1">
    <source>
        <dbReference type="EMBL" id="GMH84714.1"/>
    </source>
</evidence>
<proteinExistence type="predicted"/>
<evidence type="ECO:0008006" key="3">
    <source>
        <dbReference type="Google" id="ProtNLM"/>
    </source>
</evidence>
<dbReference type="EMBL" id="BLQM01000348">
    <property type="protein sequence ID" value="GMH84714.1"/>
    <property type="molecule type" value="Genomic_DNA"/>
</dbReference>
<protein>
    <recommendedName>
        <fullName evidence="3">TLDc domain-containing protein</fullName>
    </recommendedName>
</protein>
<gene>
    <name evidence="1" type="ORF">TL16_g10005</name>
</gene>
<evidence type="ECO:0000313" key="2">
    <source>
        <dbReference type="Proteomes" id="UP001162640"/>
    </source>
</evidence>
<organism evidence="1 2">
    <name type="scientific">Triparma laevis f. inornata</name>
    <dbReference type="NCBI Taxonomy" id="1714386"/>
    <lineage>
        <taxon>Eukaryota</taxon>
        <taxon>Sar</taxon>
        <taxon>Stramenopiles</taxon>
        <taxon>Ochrophyta</taxon>
        <taxon>Bolidophyceae</taxon>
        <taxon>Parmales</taxon>
        <taxon>Triparmaceae</taxon>
        <taxon>Triparma</taxon>
    </lineage>
</organism>